<dbReference type="Pfam" id="PF00733">
    <property type="entry name" value="Asn_synthase"/>
    <property type="match status" value="2"/>
</dbReference>
<dbReference type="SUPFAM" id="SSF52402">
    <property type="entry name" value="Adenine nucleotide alpha hydrolases-like"/>
    <property type="match status" value="1"/>
</dbReference>
<evidence type="ECO:0000256" key="3">
    <source>
        <dbReference type="ARBA" id="ARBA00022598"/>
    </source>
</evidence>
<dbReference type="Pfam" id="PF13537">
    <property type="entry name" value="GATase_7"/>
    <property type="match status" value="1"/>
</dbReference>
<dbReference type="PANTHER" id="PTHR11772">
    <property type="entry name" value="ASPARAGINE SYNTHETASE"/>
    <property type="match status" value="1"/>
</dbReference>
<dbReference type="InterPro" id="IPR050795">
    <property type="entry name" value="Asn_Synthetase"/>
</dbReference>
<dbReference type="GO" id="GO:0006529">
    <property type="term" value="P:asparagine biosynthetic process"/>
    <property type="evidence" value="ECO:0007669"/>
    <property type="project" value="UniProtKB-KW"/>
</dbReference>
<dbReference type="InterPro" id="IPR014729">
    <property type="entry name" value="Rossmann-like_a/b/a_fold"/>
</dbReference>
<keyword evidence="5" id="KW-0547">Nucleotide-binding</keyword>
<evidence type="ECO:0000256" key="6">
    <source>
        <dbReference type="ARBA" id="ARBA00022840"/>
    </source>
</evidence>
<protein>
    <recommendedName>
        <fullName evidence="2">asparagine synthase (glutamine-hydrolyzing)</fullName>
        <ecNumber evidence="2">6.3.5.4</ecNumber>
    </recommendedName>
    <alternativeName>
        <fullName evidence="8">Glutamine-dependent asparagine synthetase</fullName>
    </alternativeName>
</protein>
<evidence type="ECO:0000256" key="9">
    <source>
        <dbReference type="ARBA" id="ARBA00048741"/>
    </source>
</evidence>
<dbReference type="Gene3D" id="3.40.50.620">
    <property type="entry name" value="HUPs"/>
    <property type="match status" value="1"/>
</dbReference>
<dbReference type="InterPro" id="IPR017932">
    <property type="entry name" value="GATase_2_dom"/>
</dbReference>
<sequence>MCGIWALIEKSNIQSDISKYLSDFWQLKHRGPDNSHFETFNQVYVGFHRLAIMDTSFKSNQPYVFNDIDRTIVFICNGEIYNFQQLDKKYNLNIGMSDCMVIPKLYLLAKDNQGNPDYNAWFNMMKNEVKGEYAFVMFEFDNMKQLTRYYAGRDMIGVRPLYTVDNQDVNNNIDMYSSEIKGMSSYGGKVVEFEPGTIIMVEKSLSFYNVHKFNMKLDLYNTKYNNLSFYKSISNNNNQRCYDTDIDTILPKIRNSVINSIKRRLHADRPIAFLLSGGVDSSLVASISSRIMGVPIRTFCCGIKGSTDMIYAKMVANHIGSNHTEVFFTEEEGLAAIDDVIRTTETWDITTIRASVGQYLVSKYINQHTDCKVVLVGEGPDEICSSYLFNFYAPNGEELDKSSKEYVQKIHMFDGRRADRCISRWGLETRIPLLDPEFIETYWSIEPKLRMPTTHNLEKYLFRKAFDTDSGVLNLLPTEVLWRKKEAFSDGISSKERSWFQMIQEYIDKKFETNDYKLPENIFTPPTKESQYYLYKFIEYFGVNRVSVLPHYWQPKWTIKEGQTFIDPSARVLSVY</sequence>
<dbReference type="Gene3D" id="3.60.20.10">
    <property type="entry name" value="Glutamine Phosphoribosylpyrophosphate, subunit 1, domain 1"/>
    <property type="match status" value="1"/>
</dbReference>
<evidence type="ECO:0000256" key="2">
    <source>
        <dbReference type="ARBA" id="ARBA00012737"/>
    </source>
</evidence>
<evidence type="ECO:0000259" key="10">
    <source>
        <dbReference type="PROSITE" id="PS51278"/>
    </source>
</evidence>
<dbReference type="SUPFAM" id="SSF56235">
    <property type="entry name" value="N-terminal nucleophile aminohydrolases (Ntn hydrolases)"/>
    <property type="match status" value="1"/>
</dbReference>
<dbReference type="GO" id="GO:0005829">
    <property type="term" value="C:cytosol"/>
    <property type="evidence" value="ECO:0007669"/>
    <property type="project" value="TreeGrafter"/>
</dbReference>
<dbReference type="InterPro" id="IPR006426">
    <property type="entry name" value="Asn_synth_AEB"/>
</dbReference>
<dbReference type="InterPro" id="IPR001962">
    <property type="entry name" value="Asn_synthase"/>
</dbReference>
<dbReference type="PIRSF" id="PIRSF001589">
    <property type="entry name" value="Asn_synthetase_glu-h"/>
    <property type="match status" value="1"/>
</dbReference>
<evidence type="ECO:0000256" key="1">
    <source>
        <dbReference type="ARBA" id="ARBA00005187"/>
    </source>
</evidence>
<dbReference type="PROSITE" id="PS51278">
    <property type="entry name" value="GATASE_TYPE_2"/>
    <property type="match status" value="1"/>
</dbReference>
<proteinExistence type="predicted"/>
<evidence type="ECO:0000313" key="11">
    <source>
        <dbReference type="EMBL" id="QHT84652.1"/>
    </source>
</evidence>
<dbReference type="CDD" id="cd01991">
    <property type="entry name" value="Asn_synthase_B_C"/>
    <property type="match status" value="1"/>
</dbReference>
<evidence type="ECO:0000256" key="7">
    <source>
        <dbReference type="ARBA" id="ARBA00022888"/>
    </source>
</evidence>
<dbReference type="EC" id="6.3.5.4" evidence="2"/>
<reference evidence="11" key="1">
    <citation type="journal article" date="2020" name="Nature">
        <title>Giant virus diversity and host interactions through global metagenomics.</title>
        <authorList>
            <person name="Schulz F."/>
            <person name="Roux S."/>
            <person name="Paez-Espino D."/>
            <person name="Jungbluth S."/>
            <person name="Walsh D.A."/>
            <person name="Denef V.J."/>
            <person name="McMahon K.D."/>
            <person name="Konstantinidis K.T."/>
            <person name="Eloe-Fadrosh E.A."/>
            <person name="Kyrpides N.C."/>
            <person name="Woyke T."/>
        </authorList>
    </citation>
    <scope>NUCLEOTIDE SEQUENCE</scope>
    <source>
        <strain evidence="11">GVMAG-M-3300023184-177</strain>
    </source>
</reference>
<evidence type="ECO:0000256" key="5">
    <source>
        <dbReference type="ARBA" id="ARBA00022741"/>
    </source>
</evidence>
<keyword evidence="6" id="KW-0067">ATP-binding</keyword>
<organism evidence="11">
    <name type="scientific">viral metagenome</name>
    <dbReference type="NCBI Taxonomy" id="1070528"/>
    <lineage>
        <taxon>unclassified sequences</taxon>
        <taxon>metagenomes</taxon>
        <taxon>organismal metagenomes</taxon>
    </lineage>
</organism>
<evidence type="ECO:0000256" key="4">
    <source>
        <dbReference type="ARBA" id="ARBA00022605"/>
    </source>
</evidence>
<dbReference type="GO" id="GO:0004066">
    <property type="term" value="F:asparagine synthase (glutamine-hydrolyzing) activity"/>
    <property type="evidence" value="ECO:0007669"/>
    <property type="project" value="UniProtKB-EC"/>
</dbReference>
<keyword evidence="7" id="KW-0061">Asparagine biosynthesis</keyword>
<dbReference type="EMBL" id="MN740022">
    <property type="protein sequence ID" value="QHT84652.1"/>
    <property type="molecule type" value="Genomic_DNA"/>
</dbReference>
<dbReference type="PANTHER" id="PTHR11772:SF23">
    <property type="entry name" value="ASPARAGINE SYNTHETASE [GLUTAMINE-HYDROLYZING]"/>
    <property type="match status" value="1"/>
</dbReference>
<accession>A0A6C0HVW5</accession>
<comment type="catalytic activity">
    <reaction evidence="9">
        <text>L-aspartate + L-glutamine + ATP + H2O = L-asparagine + L-glutamate + AMP + diphosphate + H(+)</text>
        <dbReference type="Rhea" id="RHEA:12228"/>
        <dbReference type="ChEBI" id="CHEBI:15377"/>
        <dbReference type="ChEBI" id="CHEBI:15378"/>
        <dbReference type="ChEBI" id="CHEBI:29985"/>
        <dbReference type="ChEBI" id="CHEBI:29991"/>
        <dbReference type="ChEBI" id="CHEBI:30616"/>
        <dbReference type="ChEBI" id="CHEBI:33019"/>
        <dbReference type="ChEBI" id="CHEBI:58048"/>
        <dbReference type="ChEBI" id="CHEBI:58359"/>
        <dbReference type="ChEBI" id="CHEBI:456215"/>
        <dbReference type="EC" id="6.3.5.4"/>
    </reaction>
</comment>
<dbReference type="GO" id="GO:0005524">
    <property type="term" value="F:ATP binding"/>
    <property type="evidence" value="ECO:0007669"/>
    <property type="project" value="UniProtKB-KW"/>
</dbReference>
<comment type="pathway">
    <text evidence="1">Amino-acid biosynthesis; L-asparagine biosynthesis; L-asparagine from L-aspartate (L-Gln route): step 1/1.</text>
</comment>
<evidence type="ECO:0000256" key="8">
    <source>
        <dbReference type="ARBA" id="ARBA00030234"/>
    </source>
</evidence>
<name>A0A6C0HVW5_9ZZZZ</name>
<keyword evidence="4" id="KW-0028">Amino-acid biosynthesis</keyword>
<dbReference type="AlphaFoldDB" id="A0A6C0HVW5"/>
<dbReference type="InterPro" id="IPR029055">
    <property type="entry name" value="Ntn_hydrolases_N"/>
</dbReference>
<keyword evidence="3" id="KW-0436">Ligase</keyword>
<feature type="domain" description="Glutamine amidotransferase type-2" evidence="10">
    <location>
        <begin position="2"/>
        <end position="204"/>
    </location>
</feature>